<protein>
    <submittedName>
        <fullName evidence="3">Uncharacterized protein</fullName>
    </submittedName>
</protein>
<feature type="signal peptide" evidence="2">
    <location>
        <begin position="1"/>
        <end position="22"/>
    </location>
</feature>
<dbReference type="EMBL" id="BDGU01000150">
    <property type="protein sequence ID" value="GAW03624.1"/>
    <property type="molecule type" value="Genomic_DNA"/>
</dbReference>
<reference evidence="3 4" key="2">
    <citation type="submission" date="2017-02" db="EMBL/GenBank/DDBJ databases">
        <title>A genome survey and senescence transcriptome analysis in Lentinula edodes.</title>
        <authorList>
            <person name="Sakamoto Y."/>
            <person name="Nakade K."/>
            <person name="Sato S."/>
            <person name="Yoshida Y."/>
            <person name="Miyazaki K."/>
            <person name="Natsume S."/>
            <person name="Konno N."/>
        </authorList>
    </citation>
    <scope>NUCLEOTIDE SEQUENCE [LARGE SCALE GENOMIC DNA]</scope>
    <source>
        <strain evidence="3 4">NBRC 111202</strain>
    </source>
</reference>
<organism evidence="3 4">
    <name type="scientific">Lentinula edodes</name>
    <name type="common">Shiitake mushroom</name>
    <name type="synonym">Lentinus edodes</name>
    <dbReference type="NCBI Taxonomy" id="5353"/>
    <lineage>
        <taxon>Eukaryota</taxon>
        <taxon>Fungi</taxon>
        <taxon>Dikarya</taxon>
        <taxon>Basidiomycota</taxon>
        <taxon>Agaricomycotina</taxon>
        <taxon>Agaricomycetes</taxon>
        <taxon>Agaricomycetidae</taxon>
        <taxon>Agaricales</taxon>
        <taxon>Marasmiineae</taxon>
        <taxon>Omphalotaceae</taxon>
        <taxon>Lentinula</taxon>
    </lineage>
</organism>
<feature type="region of interest" description="Disordered" evidence="1">
    <location>
        <begin position="48"/>
        <end position="83"/>
    </location>
</feature>
<keyword evidence="4" id="KW-1185">Reference proteome</keyword>
<evidence type="ECO:0000256" key="2">
    <source>
        <dbReference type="SAM" id="SignalP"/>
    </source>
</evidence>
<evidence type="ECO:0000313" key="4">
    <source>
        <dbReference type="Proteomes" id="UP000188533"/>
    </source>
</evidence>
<dbReference type="AlphaFoldDB" id="A0A1Q3E974"/>
<proteinExistence type="predicted"/>
<keyword evidence="2" id="KW-0732">Signal</keyword>
<name>A0A1Q3E974_LENED</name>
<evidence type="ECO:0000313" key="3">
    <source>
        <dbReference type="EMBL" id="GAW03624.1"/>
    </source>
</evidence>
<reference evidence="3 4" key="1">
    <citation type="submission" date="2016-08" db="EMBL/GenBank/DDBJ databases">
        <authorList>
            <consortium name="Lentinula edodes genome sequencing consortium"/>
            <person name="Sakamoto Y."/>
            <person name="Nakade K."/>
            <person name="Sato S."/>
            <person name="Yoshida Y."/>
            <person name="Miyazaki K."/>
            <person name="Natsume S."/>
            <person name="Konno N."/>
        </authorList>
    </citation>
    <scope>NUCLEOTIDE SEQUENCE [LARGE SCALE GENOMIC DNA]</scope>
    <source>
        <strain evidence="3 4">NBRC 111202</strain>
    </source>
</reference>
<accession>A0A1Q3E974</accession>
<feature type="chain" id="PRO_5011981269" evidence="2">
    <location>
        <begin position="23"/>
        <end position="254"/>
    </location>
</feature>
<sequence length="254" mass="28366">MRLIQSVYVMTLLIGLVSITSAIPILNPQSGRHLPNIEFRVSPRRVAQQPSLLQDSSPGDSYFPSATSGRHPNNDRPNIQTPTNQSTLIRSRFQLIFHPVPGGDLDDPSTFENTKRMVDIITRYLNQGVHYHQLSPSDFTLVNGWVADGNGSSPVVEFRIEDSNRRGHCNPFCLGMIDVPYDAGDESENPDTTRIHGTLAQDRWQLHLDHAVSRTLSYVSNFQCSCNFFLFGDFSPSTLLVKGNIHTSPSDPVF</sequence>
<evidence type="ECO:0000256" key="1">
    <source>
        <dbReference type="SAM" id="MobiDB-lite"/>
    </source>
</evidence>
<comment type="caution">
    <text evidence="3">The sequence shown here is derived from an EMBL/GenBank/DDBJ whole genome shotgun (WGS) entry which is preliminary data.</text>
</comment>
<dbReference type="Proteomes" id="UP000188533">
    <property type="component" value="Unassembled WGS sequence"/>
</dbReference>
<gene>
    <name evidence="3" type="ORF">LENED_005363</name>
</gene>